<comment type="caution">
    <text evidence="5">The sequence shown here is derived from an EMBL/GenBank/DDBJ whole genome shotgun (WGS) entry which is preliminary data.</text>
</comment>
<feature type="domain" description="HTH crp-type" evidence="4">
    <location>
        <begin position="141"/>
        <end position="215"/>
    </location>
</feature>
<organism evidence="5 6">
    <name type="scientific">Sphingomonas endophytica</name>
    <dbReference type="NCBI Taxonomy" id="869719"/>
    <lineage>
        <taxon>Bacteria</taxon>
        <taxon>Pseudomonadati</taxon>
        <taxon>Pseudomonadota</taxon>
        <taxon>Alphaproteobacteria</taxon>
        <taxon>Sphingomonadales</taxon>
        <taxon>Sphingomonadaceae</taxon>
        <taxon>Sphingomonas</taxon>
    </lineage>
</organism>
<dbReference type="InterPro" id="IPR018490">
    <property type="entry name" value="cNMP-bd_dom_sf"/>
</dbReference>
<evidence type="ECO:0000313" key="6">
    <source>
        <dbReference type="Proteomes" id="UP000074310"/>
    </source>
</evidence>
<proteinExistence type="predicted"/>
<dbReference type="InterPro" id="IPR012318">
    <property type="entry name" value="HTH_CRP"/>
</dbReference>
<sequence length="235" mass="25607">MIGGGDPVRRRLERIAPGLAQAIAARQPRFATRSIGARREIAREGEMPTGVHALLGGWAAYARHFPDGRRQIQHVLVPGDLLALDRRTPFAATIIALSPVTLIDLDAPLLPEIALLDAASRRNALQTARHLLDAVARLGRQSAIERFAHLLLELRDRLLAVGMAGPTRFEMPLTQEMLADTLGLTSVHVNRTLQAMRQQGLVVLAGREVTLLRADLLAELADYASPARTPDAMEP</sequence>
<dbReference type="InterPro" id="IPR014710">
    <property type="entry name" value="RmlC-like_jellyroll"/>
</dbReference>
<dbReference type="Gene3D" id="1.10.10.10">
    <property type="entry name" value="Winged helix-like DNA-binding domain superfamily/Winged helix DNA-binding domain"/>
    <property type="match status" value="1"/>
</dbReference>
<dbReference type="GO" id="GO:0006355">
    <property type="term" value="P:regulation of DNA-templated transcription"/>
    <property type="evidence" value="ECO:0007669"/>
    <property type="project" value="InterPro"/>
</dbReference>
<evidence type="ECO:0000256" key="2">
    <source>
        <dbReference type="ARBA" id="ARBA00023125"/>
    </source>
</evidence>
<dbReference type="Gene3D" id="2.60.120.10">
    <property type="entry name" value="Jelly Rolls"/>
    <property type="match status" value="1"/>
</dbReference>
<dbReference type="PROSITE" id="PS51063">
    <property type="entry name" value="HTH_CRP_2"/>
    <property type="match status" value="1"/>
</dbReference>
<dbReference type="GO" id="GO:0003677">
    <property type="term" value="F:DNA binding"/>
    <property type="evidence" value="ECO:0007669"/>
    <property type="project" value="UniProtKB-KW"/>
</dbReference>
<dbReference type="InterPro" id="IPR000595">
    <property type="entry name" value="cNMP-bd_dom"/>
</dbReference>
<evidence type="ECO:0000259" key="4">
    <source>
        <dbReference type="PROSITE" id="PS51063"/>
    </source>
</evidence>
<dbReference type="Proteomes" id="UP000074310">
    <property type="component" value="Unassembled WGS sequence"/>
</dbReference>
<dbReference type="InterPro" id="IPR036390">
    <property type="entry name" value="WH_DNA-bd_sf"/>
</dbReference>
<dbReference type="Pfam" id="PF00027">
    <property type="entry name" value="cNMP_binding"/>
    <property type="match status" value="1"/>
</dbReference>
<dbReference type="PATRIC" id="fig|869719.3.peg.1276"/>
<protein>
    <recommendedName>
        <fullName evidence="4">HTH crp-type domain-containing protein</fullName>
    </recommendedName>
</protein>
<evidence type="ECO:0000313" key="5">
    <source>
        <dbReference type="EMBL" id="KTT72930.1"/>
    </source>
</evidence>
<dbReference type="SMART" id="SM00419">
    <property type="entry name" value="HTH_CRP"/>
    <property type="match status" value="1"/>
</dbReference>
<keyword evidence="2" id="KW-0238">DNA-binding</keyword>
<gene>
    <name evidence="5" type="ORF">NS334_08165</name>
</gene>
<evidence type="ECO:0000256" key="3">
    <source>
        <dbReference type="ARBA" id="ARBA00023163"/>
    </source>
</evidence>
<dbReference type="AlphaFoldDB" id="A0A147I452"/>
<dbReference type="CDD" id="cd00038">
    <property type="entry name" value="CAP_ED"/>
    <property type="match status" value="1"/>
</dbReference>
<dbReference type="SUPFAM" id="SSF51206">
    <property type="entry name" value="cAMP-binding domain-like"/>
    <property type="match status" value="1"/>
</dbReference>
<keyword evidence="6" id="KW-1185">Reference proteome</keyword>
<dbReference type="SUPFAM" id="SSF46785">
    <property type="entry name" value="Winged helix' DNA-binding domain"/>
    <property type="match status" value="1"/>
</dbReference>
<accession>A0A147I452</accession>
<keyword evidence="1" id="KW-0805">Transcription regulation</keyword>
<reference evidence="5 6" key="1">
    <citation type="journal article" date="2016" name="Front. Microbiol.">
        <title>Genomic Resource of Rice Seed Associated Bacteria.</title>
        <authorList>
            <person name="Midha S."/>
            <person name="Bansal K."/>
            <person name="Sharma S."/>
            <person name="Kumar N."/>
            <person name="Patil P.P."/>
            <person name="Chaudhry V."/>
            <person name="Patil P.B."/>
        </authorList>
    </citation>
    <scope>NUCLEOTIDE SEQUENCE [LARGE SCALE GENOMIC DNA]</scope>
    <source>
        <strain evidence="5 6">NS334</strain>
    </source>
</reference>
<name>A0A147I452_9SPHN</name>
<dbReference type="Pfam" id="PF13545">
    <property type="entry name" value="HTH_Crp_2"/>
    <property type="match status" value="1"/>
</dbReference>
<evidence type="ECO:0000256" key="1">
    <source>
        <dbReference type="ARBA" id="ARBA00023015"/>
    </source>
</evidence>
<dbReference type="InterPro" id="IPR036388">
    <property type="entry name" value="WH-like_DNA-bd_sf"/>
</dbReference>
<dbReference type="EMBL" id="LDTB01000023">
    <property type="protein sequence ID" value="KTT72930.1"/>
    <property type="molecule type" value="Genomic_DNA"/>
</dbReference>
<keyword evidence="3" id="KW-0804">Transcription</keyword>